<dbReference type="GO" id="GO:0030246">
    <property type="term" value="F:carbohydrate binding"/>
    <property type="evidence" value="ECO:0007669"/>
    <property type="project" value="InterPro"/>
</dbReference>
<protein>
    <submittedName>
        <fullName evidence="2">Carboxypeptidase-like regulatory domain-containing protein</fullName>
    </submittedName>
</protein>
<organism evidence="2 3">
    <name type="scientific">Pedobacter changchengzhani</name>
    <dbReference type="NCBI Taxonomy" id="2529274"/>
    <lineage>
        <taxon>Bacteria</taxon>
        <taxon>Pseudomonadati</taxon>
        <taxon>Bacteroidota</taxon>
        <taxon>Sphingobacteriia</taxon>
        <taxon>Sphingobacteriales</taxon>
        <taxon>Sphingobacteriaceae</taxon>
        <taxon>Pedobacter</taxon>
    </lineage>
</organism>
<name>A0A4R5MMD3_9SPHI</name>
<dbReference type="RefSeq" id="WP_133261774.1">
    <property type="nucleotide sequence ID" value="NZ_SJCY01000003.1"/>
</dbReference>
<keyword evidence="2" id="KW-0645">Protease</keyword>
<keyword evidence="3" id="KW-1185">Reference proteome</keyword>
<evidence type="ECO:0000256" key="1">
    <source>
        <dbReference type="SAM" id="SignalP"/>
    </source>
</evidence>
<evidence type="ECO:0000313" key="3">
    <source>
        <dbReference type="Proteomes" id="UP000295668"/>
    </source>
</evidence>
<keyword evidence="2" id="KW-0378">Hydrolase</keyword>
<dbReference type="SUPFAM" id="SSF49452">
    <property type="entry name" value="Starch-binding domain-like"/>
    <property type="match status" value="1"/>
</dbReference>
<keyword evidence="2" id="KW-0121">Carboxypeptidase</keyword>
<feature type="chain" id="PRO_5020646137" evidence="1">
    <location>
        <begin position="21"/>
        <end position="407"/>
    </location>
</feature>
<accession>A0A4R5MMD3</accession>
<dbReference type="EMBL" id="SJCY01000003">
    <property type="protein sequence ID" value="TDG36828.1"/>
    <property type="molecule type" value="Genomic_DNA"/>
</dbReference>
<sequence length="407" mass="46329">MTKNWLIVLVVLFLGVQAHAQNTFSISGIVRDKKGNLPGAAIYLSGYKIATVADNGGKFIINNLRPGNYDLLVQMVGYLPFSKNVVISDKSVEVTLVLKENVVRLNEVVIRADPNRERYIRVFKAYFIGLTENAKDCKIMNPNILRVDFDRDSGILTVKTDDDFLVINNKALGYKIKYLIKLFQYNDITKVVYYEGYPYYEDMSGSDNQKRRWAAKRLKAFRGSPQHFYRSLFNNTSKEEGFIINKLILNQTIEDQIDSLADTNLGLLTSPKLIYPGAKKSNLLGNATPPNTIFKGSEGNGVLDLAEVLPDTLVHVYSNQAKKIDFTNILYIIYTKELESKQYKKMIVNPFLRPPSLRNVQISLLKMLVAPIYFYENGGIFNPRSSRHSGYWAWEKIADSLPLDYMP</sequence>
<keyword evidence="1" id="KW-0732">Signal</keyword>
<dbReference type="Gene3D" id="2.60.40.1120">
    <property type="entry name" value="Carboxypeptidase-like, regulatory domain"/>
    <property type="match status" value="1"/>
</dbReference>
<proteinExistence type="predicted"/>
<feature type="signal peptide" evidence="1">
    <location>
        <begin position="1"/>
        <end position="20"/>
    </location>
</feature>
<dbReference type="Pfam" id="PF13715">
    <property type="entry name" value="CarbopepD_reg_2"/>
    <property type="match status" value="1"/>
</dbReference>
<evidence type="ECO:0000313" key="2">
    <source>
        <dbReference type="EMBL" id="TDG36828.1"/>
    </source>
</evidence>
<reference evidence="2 3" key="1">
    <citation type="submission" date="2019-02" db="EMBL/GenBank/DDBJ databases">
        <title>Pedobacter sp. nov., a novel speices isolated from soil of pinguins habitat in Antarcitica.</title>
        <authorList>
            <person name="He R.-H."/>
        </authorList>
    </citation>
    <scope>NUCLEOTIDE SEQUENCE [LARGE SCALE GENOMIC DNA]</scope>
    <source>
        <strain evidence="2 3">E01020</strain>
    </source>
</reference>
<dbReference type="OrthoDB" id="1223654at2"/>
<dbReference type="InterPro" id="IPR013784">
    <property type="entry name" value="Carb-bd-like_fold"/>
</dbReference>
<dbReference type="GO" id="GO:0004180">
    <property type="term" value="F:carboxypeptidase activity"/>
    <property type="evidence" value="ECO:0007669"/>
    <property type="project" value="UniProtKB-KW"/>
</dbReference>
<dbReference type="AlphaFoldDB" id="A0A4R5MMD3"/>
<gene>
    <name evidence="2" type="ORF">EZJ43_05985</name>
</gene>
<dbReference type="Proteomes" id="UP000295668">
    <property type="component" value="Unassembled WGS sequence"/>
</dbReference>
<comment type="caution">
    <text evidence="2">The sequence shown here is derived from an EMBL/GenBank/DDBJ whole genome shotgun (WGS) entry which is preliminary data.</text>
</comment>